<keyword evidence="4" id="KW-0378">Hydrolase</keyword>
<evidence type="ECO:0000256" key="8">
    <source>
        <dbReference type="SAM" id="MobiDB-lite"/>
    </source>
</evidence>
<feature type="compositionally biased region" description="Basic and acidic residues" evidence="8">
    <location>
        <begin position="804"/>
        <end position="849"/>
    </location>
</feature>
<dbReference type="Gene3D" id="3.40.50.300">
    <property type="entry name" value="P-loop containing nucleotide triphosphate hydrolases"/>
    <property type="match status" value="1"/>
</dbReference>
<name>A0A6P4IN16_DROKI</name>
<dbReference type="Pfam" id="PF00270">
    <property type="entry name" value="DEAD"/>
    <property type="match status" value="1"/>
</dbReference>
<evidence type="ECO:0000256" key="5">
    <source>
        <dbReference type="ARBA" id="ARBA00022806"/>
    </source>
</evidence>
<dbReference type="OrthoDB" id="249932at2759"/>
<gene>
    <name evidence="11" type="primary">LOC108080217</name>
</gene>
<keyword evidence="2" id="KW-0677">Repeat</keyword>
<evidence type="ECO:0000256" key="7">
    <source>
        <dbReference type="ARBA" id="ARBA00047984"/>
    </source>
</evidence>
<keyword evidence="10" id="KW-1185">Reference proteome</keyword>
<protein>
    <recommendedName>
        <fullName evidence="1">RNA helicase</fullName>
        <ecNumber evidence="1">3.6.4.13</ecNumber>
    </recommendedName>
</protein>
<dbReference type="GO" id="GO:0005524">
    <property type="term" value="F:ATP binding"/>
    <property type="evidence" value="ECO:0007669"/>
    <property type="project" value="UniProtKB-KW"/>
</dbReference>
<dbReference type="InterPro" id="IPR027417">
    <property type="entry name" value="P-loop_NTPase"/>
</dbReference>
<keyword evidence="5 11" id="KW-0347">Helicase</keyword>
<evidence type="ECO:0000256" key="1">
    <source>
        <dbReference type="ARBA" id="ARBA00012552"/>
    </source>
</evidence>
<reference evidence="11" key="1">
    <citation type="submission" date="2025-08" db="UniProtKB">
        <authorList>
            <consortium name="RefSeq"/>
        </authorList>
    </citation>
    <scope>IDENTIFICATION</scope>
    <source>
        <strain evidence="11">14028-0561.14</strain>
        <tissue evidence="11">Whole fly</tissue>
    </source>
</reference>
<sequence>MSFFREIEPKTEADPETDANNLLEAIRPRPLLSTNCTDFVLAHSKGALRPVRQLPEVILLPHILEMMHKLRLNRLLRVQSHTWPHLIVDRGHGAMVVAAPRSGRTFSYLPPVCDVISRTIMATVDTDNLLGALAVILVKDLERVRHVSAVCHAFLRKLKHATTYTLVLNIPSDNNPEFFHCLFNGVGCLVATPAQLVWMFKDMEKLMKFEHLKFVVYDDIDLMDPRLLTKAELVLKNLMLMDHSHPQLVMISQTYDPVQMARLKLLNSNPVLIFGDMLEAALYGKARLRIAICPQQKKFNEVLKILEQRPPQKYRTVIFCSDDADMRRLVVHLLEEKEPSFSCLPYYEDADMEVAEQVQDWLVDTQGIILLATDNCPELSIRHAHTLIHYSMSLSWGKFKMRHLAISGNLVNRLVSDSSTSEKGTFLQPHSLILLDESNQKQLPRLVDFVGKHQPVDEEIKALAKKIREKFAKLEANQNVVCRQIMMLGDCINKQCEERHHADHMDRPLATVPTLGDIKVSLVRVYSPTHLCVHLLEHLPPGESWKPYPSLPAQQMRLQLLQSNCSMERFWPPIAGTICLYRNKAINVRVRVLKVAPIEDVNIYLNNLYVLVQAMDEDTQIFSVRSGRLYKCPEELQAEPPLAIDLRLFGLIPQSGERGWSEKDRRDIEYKLKNLPNGCFLQATIQFATSHTIFVSNLVAMFYASAMKVHVRKLSLGQHLIKAKLAKSCPLAKDTIFTFFEEVLEVKEEGDDKQKLKAEEQLKEENNNETKENNPPNKTFIQGRALSVIQMGLDQVKRNMLARERKVKEAPDEAAKVEQEEKDPKDEAKKLKKEEKESKQPEQIPKDPEDQSAESNKSLNQLIQCIENIKIIAKLEAEEDDNHMFADTFTGATKLIDIMKGYPEVTNDKPQKRTEKKKATKDSISKFTVTKPRDPTMQLQLPSNVVRPPTNYYQTLTTLELQVLLPDEGYKYSALLIDNQVLFQATHPSLELCHQFQLPLGVAYSYLKDYMRGRTVYMSVKKTVAMPDPLNFDLYQRFLKPNHEKFGKMDEQREEQEKKPRKAVPFKDVGWHNEYQEIEDSADEDHHVDGIERVEHDLYDED</sequence>
<comment type="catalytic activity">
    <reaction evidence="7">
        <text>ATP + H2O = ADP + phosphate + H(+)</text>
        <dbReference type="Rhea" id="RHEA:13065"/>
        <dbReference type="ChEBI" id="CHEBI:15377"/>
        <dbReference type="ChEBI" id="CHEBI:15378"/>
        <dbReference type="ChEBI" id="CHEBI:30616"/>
        <dbReference type="ChEBI" id="CHEBI:43474"/>
        <dbReference type="ChEBI" id="CHEBI:456216"/>
        <dbReference type="EC" id="3.6.4.13"/>
    </reaction>
</comment>
<accession>A0A6P4IN16</accession>
<dbReference type="RefSeq" id="XP_017030362.1">
    <property type="nucleotide sequence ID" value="XM_017174873.1"/>
</dbReference>
<dbReference type="GeneID" id="108080217"/>
<dbReference type="SUPFAM" id="SSF52540">
    <property type="entry name" value="P-loop containing nucleoside triphosphate hydrolases"/>
    <property type="match status" value="2"/>
</dbReference>
<dbReference type="EC" id="3.6.4.13" evidence="1"/>
<dbReference type="AlphaFoldDB" id="A0A6P4IN16"/>
<evidence type="ECO:0000256" key="2">
    <source>
        <dbReference type="ARBA" id="ARBA00022737"/>
    </source>
</evidence>
<evidence type="ECO:0000313" key="10">
    <source>
        <dbReference type="Proteomes" id="UP001652661"/>
    </source>
</evidence>
<evidence type="ECO:0000256" key="6">
    <source>
        <dbReference type="ARBA" id="ARBA00022840"/>
    </source>
</evidence>
<dbReference type="GO" id="GO:0016787">
    <property type="term" value="F:hydrolase activity"/>
    <property type="evidence" value="ECO:0007669"/>
    <property type="project" value="UniProtKB-KW"/>
</dbReference>
<dbReference type="GO" id="GO:0042078">
    <property type="term" value="P:germ-line stem cell division"/>
    <property type="evidence" value="ECO:0007669"/>
    <property type="project" value="TreeGrafter"/>
</dbReference>
<dbReference type="GO" id="GO:0003676">
    <property type="term" value="F:nucleic acid binding"/>
    <property type="evidence" value="ECO:0007669"/>
    <property type="project" value="InterPro"/>
</dbReference>
<organism evidence="10 11">
    <name type="scientific">Drosophila kikkawai</name>
    <name type="common">Fruit fly</name>
    <dbReference type="NCBI Taxonomy" id="30033"/>
    <lineage>
        <taxon>Eukaryota</taxon>
        <taxon>Metazoa</taxon>
        <taxon>Ecdysozoa</taxon>
        <taxon>Arthropoda</taxon>
        <taxon>Hexapoda</taxon>
        <taxon>Insecta</taxon>
        <taxon>Pterygota</taxon>
        <taxon>Neoptera</taxon>
        <taxon>Endopterygota</taxon>
        <taxon>Diptera</taxon>
        <taxon>Brachycera</taxon>
        <taxon>Muscomorpha</taxon>
        <taxon>Ephydroidea</taxon>
        <taxon>Drosophilidae</taxon>
        <taxon>Drosophila</taxon>
        <taxon>Sophophora</taxon>
    </lineage>
</organism>
<evidence type="ECO:0000256" key="3">
    <source>
        <dbReference type="ARBA" id="ARBA00022741"/>
    </source>
</evidence>
<evidence type="ECO:0000259" key="9">
    <source>
        <dbReference type="Pfam" id="PF00270"/>
    </source>
</evidence>
<keyword evidence="3" id="KW-0547">Nucleotide-binding</keyword>
<dbReference type="PANTHER" id="PTHR22655:SF2">
    <property type="entry name" value="ATP-DEPENDENT RNA HELICASE TDRD12-RELATED"/>
    <property type="match status" value="1"/>
</dbReference>
<feature type="domain" description="DEAD/DEAH-box helicase" evidence="9">
    <location>
        <begin position="77"/>
        <end position="256"/>
    </location>
</feature>
<evidence type="ECO:0000313" key="11">
    <source>
        <dbReference type="RefSeq" id="XP_017030362.1"/>
    </source>
</evidence>
<dbReference type="Proteomes" id="UP001652661">
    <property type="component" value="Chromosome X"/>
</dbReference>
<dbReference type="GO" id="GO:0003724">
    <property type="term" value="F:RNA helicase activity"/>
    <property type="evidence" value="ECO:0007669"/>
    <property type="project" value="UniProtKB-EC"/>
</dbReference>
<evidence type="ECO:0000256" key="4">
    <source>
        <dbReference type="ARBA" id="ARBA00022801"/>
    </source>
</evidence>
<keyword evidence="6" id="KW-0067">ATP-binding</keyword>
<dbReference type="PANTHER" id="PTHR22655">
    <property type="entry name" value="ATP-DEPENDENT RNA HELICASE TDRD12-RELATED"/>
    <property type="match status" value="1"/>
</dbReference>
<dbReference type="InterPro" id="IPR011545">
    <property type="entry name" value="DEAD/DEAH_box_helicase_dom"/>
</dbReference>
<feature type="region of interest" description="Disordered" evidence="8">
    <location>
        <begin position="804"/>
        <end position="856"/>
    </location>
</feature>
<proteinExistence type="predicted"/>